<organism evidence="8 10">
    <name type="scientific">Schizosaccharomyces japonicus (strain yFS275 / FY16936)</name>
    <name type="common">Fission yeast</name>
    <dbReference type="NCBI Taxonomy" id="402676"/>
    <lineage>
        <taxon>Eukaryota</taxon>
        <taxon>Fungi</taxon>
        <taxon>Dikarya</taxon>
        <taxon>Ascomycota</taxon>
        <taxon>Taphrinomycotina</taxon>
        <taxon>Schizosaccharomycetes</taxon>
        <taxon>Schizosaccharomycetales</taxon>
        <taxon>Schizosaccharomycetaceae</taxon>
        <taxon>Schizosaccharomyces</taxon>
    </lineage>
</organism>
<dbReference type="Proteomes" id="UP000001744">
    <property type="component" value="Unassembled WGS sequence"/>
</dbReference>
<evidence type="ECO:0000256" key="2">
    <source>
        <dbReference type="ARBA" id="ARBA00009368"/>
    </source>
</evidence>
<evidence type="ECO:0000256" key="5">
    <source>
        <dbReference type="ARBA" id="ARBA00023242"/>
    </source>
</evidence>
<comment type="subcellular location">
    <subcellularLocation>
        <location evidence="1">Nucleus</location>
    </subcellularLocation>
</comment>
<feature type="compositionally biased region" description="Basic and acidic residues" evidence="6">
    <location>
        <begin position="256"/>
        <end position="266"/>
    </location>
</feature>
<proteinExistence type="inferred from homology"/>
<dbReference type="InterPro" id="IPR006751">
    <property type="entry name" value="TAFII55_prot_cons_reg"/>
</dbReference>
<evidence type="ECO:0000256" key="3">
    <source>
        <dbReference type="ARBA" id="ARBA00023015"/>
    </source>
</evidence>
<dbReference type="RefSeq" id="XP_002173046.1">
    <property type="nucleotide sequence ID" value="XM_002173010.2"/>
</dbReference>
<protein>
    <submittedName>
        <fullName evidence="8">Transcription factor TFIID complex subunit Taf7</fullName>
    </submittedName>
</protein>
<dbReference type="PANTHER" id="PTHR12228">
    <property type="entry name" value="TRANSCRIPTION INITIATION FACTOR TFIID 55 KD SUBUNIT-RELATED"/>
    <property type="match status" value="1"/>
</dbReference>
<keyword evidence="10" id="KW-1185">Reference proteome</keyword>
<dbReference type="JaponicusDB" id="SJAG_01808">
    <property type="gene designation" value="taf7"/>
</dbReference>
<dbReference type="OMA" id="KWEKMQN"/>
<sequence length="395" mass="45276">MVKLKIKAGPPPSAEPKIHIKAPKANGSGVSKIRIRAARDSSNPRPTKIRLKRAREPGLGYDSEASDREEDPYIEEQIMLRMPPGEDCDYVRKAIENREVGRGADIWIKFKDNRRAVIHVNGHMYAAKLVDLPCIIESSKSYDKKVVFKTADISQMLLVEKRIEHEDDVPMDPLKLKDYVYPHGVTPPMHWVRQKRFRKRVSNRTIEAVEAEVDRLLALDEQAETSIHELIDSAQLARESSMALSEDMSFNNTQFRRGETTEREESVSQADLFDGMDEDDLAGQIEQGMLELNQSTTRETTAETHQAADESASDEDEEEEDEDDNDADDETRENKRQNRLVREFISELESSIQKRKRDADEATNPILRNRFLADVNRMVTELELKRAQLEDNTDK</sequence>
<dbReference type="HOGENOM" id="CLU_016434_3_0_1"/>
<dbReference type="Pfam" id="PF04658">
    <property type="entry name" value="TAFII55_N"/>
    <property type="match status" value="1"/>
</dbReference>
<dbReference type="VEuPathDB" id="FungiDB:SJAG_01808"/>
<dbReference type="GO" id="GO:0005669">
    <property type="term" value="C:transcription factor TFIID complex"/>
    <property type="evidence" value="ECO:0000318"/>
    <property type="project" value="GO_Central"/>
</dbReference>
<gene>
    <name evidence="9" type="primary">taf7</name>
    <name evidence="8" type="ORF">SJAG_01808</name>
</gene>
<keyword evidence="4" id="KW-0804">Transcription</keyword>
<dbReference type="GeneID" id="7048235"/>
<dbReference type="OrthoDB" id="153872at2759"/>
<name>B6JYY5_SCHJY</name>
<evidence type="ECO:0000313" key="9">
    <source>
        <dbReference type="JaponicusDB" id="SJAG_01808"/>
    </source>
</evidence>
<dbReference type="EMBL" id="KE651168">
    <property type="protein sequence ID" value="EEB06753.1"/>
    <property type="molecule type" value="Genomic_DNA"/>
</dbReference>
<dbReference type="SMART" id="SM01370">
    <property type="entry name" value="TAFII55_N"/>
    <property type="match status" value="1"/>
</dbReference>
<accession>B6JYY5</accession>
<feature type="region of interest" description="Disordered" evidence="6">
    <location>
        <begin position="296"/>
        <end position="341"/>
    </location>
</feature>
<evidence type="ECO:0000313" key="10">
    <source>
        <dbReference type="Proteomes" id="UP000001744"/>
    </source>
</evidence>
<evidence type="ECO:0000256" key="4">
    <source>
        <dbReference type="ARBA" id="ARBA00023163"/>
    </source>
</evidence>
<keyword evidence="3" id="KW-0805">Transcription regulation</keyword>
<feature type="compositionally biased region" description="Acidic residues" evidence="6">
    <location>
        <begin position="311"/>
        <end position="331"/>
    </location>
</feature>
<evidence type="ECO:0000259" key="7">
    <source>
        <dbReference type="SMART" id="SM01370"/>
    </source>
</evidence>
<evidence type="ECO:0000256" key="1">
    <source>
        <dbReference type="ARBA" id="ARBA00004123"/>
    </source>
</evidence>
<dbReference type="GO" id="GO:0051123">
    <property type="term" value="P:RNA polymerase II preinitiation complex assembly"/>
    <property type="evidence" value="ECO:0000318"/>
    <property type="project" value="GO_Central"/>
</dbReference>
<dbReference type="InterPro" id="IPR037817">
    <property type="entry name" value="TAF7"/>
</dbReference>
<dbReference type="AlphaFoldDB" id="B6JYY5"/>
<comment type="similarity">
    <text evidence="2">Belongs to the TAF7 family.</text>
</comment>
<dbReference type="PANTHER" id="PTHR12228:SF0">
    <property type="entry name" value="TATA-BOX BINDING PROTEIN ASSOCIATED FACTOR 7"/>
    <property type="match status" value="1"/>
</dbReference>
<feature type="domain" description="TAFII55 protein conserved region" evidence="7">
    <location>
        <begin position="74"/>
        <end position="225"/>
    </location>
</feature>
<reference evidence="8 10" key="1">
    <citation type="journal article" date="2011" name="Science">
        <title>Comparative functional genomics of the fission yeasts.</title>
        <authorList>
            <person name="Rhind N."/>
            <person name="Chen Z."/>
            <person name="Yassour M."/>
            <person name="Thompson D.A."/>
            <person name="Haas B.J."/>
            <person name="Habib N."/>
            <person name="Wapinski I."/>
            <person name="Roy S."/>
            <person name="Lin M.F."/>
            <person name="Heiman D.I."/>
            <person name="Young S.K."/>
            <person name="Furuya K."/>
            <person name="Guo Y."/>
            <person name="Pidoux A."/>
            <person name="Chen H.M."/>
            <person name="Robbertse B."/>
            <person name="Goldberg J.M."/>
            <person name="Aoki K."/>
            <person name="Bayne E.H."/>
            <person name="Berlin A.M."/>
            <person name="Desjardins C.A."/>
            <person name="Dobbs E."/>
            <person name="Dukaj L."/>
            <person name="Fan L."/>
            <person name="FitzGerald M.G."/>
            <person name="French C."/>
            <person name="Gujja S."/>
            <person name="Hansen K."/>
            <person name="Keifenheim D."/>
            <person name="Levin J.Z."/>
            <person name="Mosher R.A."/>
            <person name="Mueller C.A."/>
            <person name="Pfiffner J."/>
            <person name="Priest M."/>
            <person name="Russ C."/>
            <person name="Smialowska A."/>
            <person name="Swoboda P."/>
            <person name="Sykes S.M."/>
            <person name="Vaughn M."/>
            <person name="Vengrova S."/>
            <person name="Yoder R."/>
            <person name="Zeng Q."/>
            <person name="Allshire R."/>
            <person name="Baulcombe D."/>
            <person name="Birren B.W."/>
            <person name="Brown W."/>
            <person name="Ekwall K."/>
            <person name="Kellis M."/>
            <person name="Leatherwood J."/>
            <person name="Levin H."/>
            <person name="Margalit H."/>
            <person name="Martienssen R."/>
            <person name="Nieduszynski C.A."/>
            <person name="Spatafora J.W."/>
            <person name="Friedman N."/>
            <person name="Dalgaard J.Z."/>
            <person name="Baumann P."/>
            <person name="Niki H."/>
            <person name="Regev A."/>
            <person name="Nusbaum C."/>
        </authorList>
    </citation>
    <scope>NUCLEOTIDE SEQUENCE [LARGE SCALE GENOMIC DNA]</scope>
    <source>
        <strain evidence="10">yFS275 / FY16936</strain>
    </source>
</reference>
<feature type="region of interest" description="Disordered" evidence="6">
    <location>
        <begin position="1"/>
        <end position="29"/>
    </location>
</feature>
<evidence type="ECO:0000313" key="8">
    <source>
        <dbReference type="EMBL" id="EEB06753.1"/>
    </source>
</evidence>
<feature type="compositionally biased region" description="Basic and acidic residues" evidence="6">
    <location>
        <begin position="332"/>
        <end position="341"/>
    </location>
</feature>
<evidence type="ECO:0000256" key="6">
    <source>
        <dbReference type="SAM" id="MobiDB-lite"/>
    </source>
</evidence>
<keyword evidence="5" id="KW-0539">Nucleus</keyword>
<feature type="region of interest" description="Disordered" evidence="6">
    <location>
        <begin position="245"/>
        <end position="275"/>
    </location>
</feature>
<dbReference type="STRING" id="402676.B6JYY5"/>
<dbReference type="eggNOG" id="KOG4011">
    <property type="taxonomic scope" value="Eukaryota"/>
</dbReference>
<dbReference type="CDD" id="cd08047">
    <property type="entry name" value="TAF7"/>
    <property type="match status" value="1"/>
</dbReference>